<keyword evidence="2" id="KW-1185">Reference proteome</keyword>
<proteinExistence type="predicted"/>
<dbReference type="EMBL" id="BGKI01000004">
    <property type="protein sequence ID" value="GBH34066.1"/>
    <property type="molecule type" value="Genomic_DNA"/>
</dbReference>
<dbReference type="RefSeq" id="WP_109876703.1">
    <property type="nucleotide sequence ID" value="NZ_AP026695.1"/>
</dbReference>
<name>A0A2S2KQX6_9ARCH</name>
<reference evidence="1 2" key="1">
    <citation type="submission" date="2018-05" db="EMBL/GenBank/DDBJ databases">
        <title>genome sequencing of Nitrosopumilus sp. NM25.</title>
        <authorList>
            <person name="Mori K."/>
            <person name="Nakagawa T."/>
        </authorList>
    </citation>
    <scope>NUCLEOTIDE SEQUENCE [LARGE SCALE GENOMIC DNA]</scope>
    <source>
        <strain evidence="1 2">NM25</strain>
    </source>
</reference>
<dbReference type="AlphaFoldDB" id="A0A2S2KQX6"/>
<dbReference type="GeneID" id="76208814"/>
<protein>
    <submittedName>
        <fullName evidence="1">Uncharacterized protein</fullName>
    </submittedName>
</protein>
<evidence type="ECO:0000313" key="1">
    <source>
        <dbReference type="EMBL" id="GBH34066.1"/>
    </source>
</evidence>
<gene>
    <name evidence="1" type="ORF">NZNM25_08570</name>
</gene>
<evidence type="ECO:0000313" key="2">
    <source>
        <dbReference type="Proteomes" id="UP000245829"/>
    </source>
</evidence>
<dbReference type="Proteomes" id="UP000245829">
    <property type="component" value="Unassembled WGS sequence"/>
</dbReference>
<accession>A0A2S2KQX6</accession>
<sequence length="124" mass="14665">MSIQGMYMLNTSQYTEEKIHESLELLYMDRKNEFRELSQVFLGKKKLSEMPNWKEFILNFCLDVENSFKTWNGKVQPSTTSPQKALTILRQVGNNMTSMNQLTHILNISYNLSAEFKEIYKRLK</sequence>
<comment type="caution">
    <text evidence="1">The sequence shown here is derived from an EMBL/GenBank/DDBJ whole genome shotgun (WGS) entry which is preliminary data.</text>
</comment>
<dbReference type="OrthoDB" id="1055at2157"/>
<organism evidence="1 2">
    <name type="scientific">Nitrosopumilus zosterae</name>
    <dbReference type="NCBI Taxonomy" id="718286"/>
    <lineage>
        <taxon>Archaea</taxon>
        <taxon>Nitrososphaerota</taxon>
        <taxon>Nitrososphaeria</taxon>
        <taxon>Nitrosopumilales</taxon>
        <taxon>Nitrosopumilaceae</taxon>
        <taxon>Nitrosopumilus</taxon>
    </lineage>
</organism>